<dbReference type="RefSeq" id="XP_009174895.1">
    <property type="nucleotide sequence ID" value="XM_009176631.1"/>
</dbReference>
<organism evidence="1 2">
    <name type="scientific">Opisthorchis viverrini</name>
    <name type="common">Southeast Asian liver fluke</name>
    <dbReference type="NCBI Taxonomy" id="6198"/>
    <lineage>
        <taxon>Eukaryota</taxon>
        <taxon>Metazoa</taxon>
        <taxon>Spiralia</taxon>
        <taxon>Lophotrochozoa</taxon>
        <taxon>Platyhelminthes</taxon>
        <taxon>Trematoda</taxon>
        <taxon>Digenea</taxon>
        <taxon>Opisthorchiida</taxon>
        <taxon>Opisthorchiata</taxon>
        <taxon>Opisthorchiidae</taxon>
        <taxon>Opisthorchis</taxon>
    </lineage>
</organism>
<evidence type="ECO:0000313" key="1">
    <source>
        <dbReference type="EMBL" id="KER21349.1"/>
    </source>
</evidence>
<accession>A0A075A1R5</accession>
<evidence type="ECO:0000313" key="2">
    <source>
        <dbReference type="Proteomes" id="UP000054324"/>
    </source>
</evidence>
<dbReference type="Proteomes" id="UP000054324">
    <property type="component" value="Unassembled WGS sequence"/>
</dbReference>
<dbReference type="KEGG" id="ovi:T265_10303"/>
<dbReference type="GeneID" id="20324471"/>
<dbReference type="EMBL" id="KL596973">
    <property type="protein sequence ID" value="KER21349.1"/>
    <property type="molecule type" value="Genomic_DNA"/>
</dbReference>
<keyword evidence="2" id="KW-1185">Reference proteome</keyword>
<proteinExistence type="predicted"/>
<dbReference type="AlphaFoldDB" id="A0A075A1R5"/>
<sequence>MQAWKSVWAKVAPSYSPRSPVRTRAVGDNICNRLLIRLLKIHRQPPTGFALPLRAHQATECAAPGRLMVQSVRYLKYRDTCIFVMYYS</sequence>
<protein>
    <submittedName>
        <fullName evidence="1">Uncharacterized protein</fullName>
    </submittedName>
</protein>
<dbReference type="CTD" id="20324471"/>
<name>A0A075A1R5_OPIVI</name>
<gene>
    <name evidence="1" type="ORF">T265_10303</name>
</gene>
<reference evidence="1 2" key="1">
    <citation type="submission" date="2013-11" db="EMBL/GenBank/DDBJ databases">
        <title>Opisthorchis viverrini - life in the bile duct.</title>
        <authorList>
            <person name="Young N.D."/>
            <person name="Nagarajan N."/>
            <person name="Lin S.J."/>
            <person name="Korhonen P.K."/>
            <person name="Jex A.R."/>
            <person name="Hall R.S."/>
            <person name="Safavi-Hemami H."/>
            <person name="Kaewkong W."/>
            <person name="Bertrand D."/>
            <person name="Gao S."/>
            <person name="Seet Q."/>
            <person name="Wongkham S."/>
            <person name="Teh B.T."/>
            <person name="Wongkham C."/>
            <person name="Intapan P.M."/>
            <person name="Maleewong W."/>
            <person name="Yang X."/>
            <person name="Hu M."/>
            <person name="Wang Z."/>
            <person name="Hofmann A."/>
            <person name="Sternberg P.W."/>
            <person name="Tan P."/>
            <person name="Wang J."/>
            <person name="Gasser R.B."/>
        </authorList>
    </citation>
    <scope>NUCLEOTIDE SEQUENCE [LARGE SCALE GENOMIC DNA]</scope>
</reference>
<dbReference type="OrthoDB" id="10457329at2759"/>